<reference evidence="1 2" key="1">
    <citation type="submission" date="2023-09" db="EMBL/GenBank/DDBJ databases">
        <authorList>
            <person name="Rey-Velasco X."/>
        </authorList>
    </citation>
    <scope>NUCLEOTIDE SEQUENCE [LARGE SCALE GENOMIC DNA]</scope>
    <source>
        <strain evidence="1 2">F158</strain>
    </source>
</reference>
<protein>
    <submittedName>
        <fullName evidence="1">Uncharacterized protein</fullName>
    </submittedName>
</protein>
<keyword evidence="2" id="KW-1185">Reference proteome</keyword>
<proteinExistence type="predicted"/>
<evidence type="ECO:0000313" key="2">
    <source>
        <dbReference type="Proteomes" id="UP001265259"/>
    </source>
</evidence>
<gene>
    <name evidence="1" type="ORF">RM543_18720</name>
</gene>
<organism evidence="1 2">
    <name type="scientific">Tropicimonas omnivorans</name>
    <dbReference type="NCBI Taxonomy" id="3075590"/>
    <lineage>
        <taxon>Bacteria</taxon>
        <taxon>Pseudomonadati</taxon>
        <taxon>Pseudomonadota</taxon>
        <taxon>Alphaproteobacteria</taxon>
        <taxon>Rhodobacterales</taxon>
        <taxon>Roseobacteraceae</taxon>
        <taxon>Tropicimonas</taxon>
    </lineage>
</organism>
<accession>A0ABU3DLU6</accession>
<sequence length="228" mass="26169">MIIRKEFCRFFTPMFFVAAMCFVLVSEGIAMGDPLINLRRFFTDLFRVQIDGPEVIRRGSDPQLANTPPSDPEFKRALHLSPSAITDNESLTCGDIVFLGYYDWLEKFNEAQEARLQAQDNRTTPEMRWPNFWDWNSPVFARTTTRRTFLGNLKSVPVSVAVLGNNWDISNFINPEINKLTDSALQRVFSVKGRGYDSIYEFHIDSKDVVLSEALDCDGFTIFNIEVQ</sequence>
<dbReference type="Proteomes" id="UP001265259">
    <property type="component" value="Unassembled WGS sequence"/>
</dbReference>
<name>A0ABU3DLU6_9RHOB</name>
<dbReference type="EMBL" id="JAVRHL010000009">
    <property type="protein sequence ID" value="MDT0684699.1"/>
    <property type="molecule type" value="Genomic_DNA"/>
</dbReference>
<evidence type="ECO:0000313" key="1">
    <source>
        <dbReference type="EMBL" id="MDT0684699.1"/>
    </source>
</evidence>
<comment type="caution">
    <text evidence="1">The sequence shown here is derived from an EMBL/GenBank/DDBJ whole genome shotgun (WGS) entry which is preliminary data.</text>
</comment>
<dbReference type="RefSeq" id="WP_311694432.1">
    <property type="nucleotide sequence ID" value="NZ_JAVRHL010000009.1"/>
</dbReference>